<dbReference type="EMBL" id="JAAIUW010000002">
    <property type="protein sequence ID" value="KAF7842927.1"/>
    <property type="molecule type" value="Genomic_DNA"/>
</dbReference>
<reference evidence="2" key="1">
    <citation type="submission" date="2020-09" db="EMBL/GenBank/DDBJ databases">
        <title>Genome-Enabled Discovery of Anthraquinone Biosynthesis in Senna tora.</title>
        <authorList>
            <person name="Kang S.-H."/>
            <person name="Pandey R.P."/>
            <person name="Lee C.-M."/>
            <person name="Sim J.-S."/>
            <person name="Jeong J.-T."/>
            <person name="Choi B.-S."/>
            <person name="Jung M."/>
            <person name="Ginzburg D."/>
            <person name="Zhao K."/>
            <person name="Won S.Y."/>
            <person name="Oh T.-J."/>
            <person name="Yu Y."/>
            <person name="Kim N.-H."/>
            <person name="Lee O.R."/>
            <person name="Lee T.-H."/>
            <person name="Bashyal P."/>
            <person name="Kim T.-S."/>
            <person name="Lee W.-H."/>
            <person name="Kawkins C."/>
            <person name="Kim C.-K."/>
            <person name="Kim J.S."/>
            <person name="Ahn B.O."/>
            <person name="Rhee S.Y."/>
            <person name="Sohng J.K."/>
        </authorList>
    </citation>
    <scope>NUCLEOTIDE SEQUENCE</scope>
    <source>
        <tissue evidence="2">Leaf</tissue>
    </source>
</reference>
<organism evidence="2 3">
    <name type="scientific">Senna tora</name>
    <dbReference type="NCBI Taxonomy" id="362788"/>
    <lineage>
        <taxon>Eukaryota</taxon>
        <taxon>Viridiplantae</taxon>
        <taxon>Streptophyta</taxon>
        <taxon>Embryophyta</taxon>
        <taxon>Tracheophyta</taxon>
        <taxon>Spermatophyta</taxon>
        <taxon>Magnoliopsida</taxon>
        <taxon>eudicotyledons</taxon>
        <taxon>Gunneridae</taxon>
        <taxon>Pentapetalae</taxon>
        <taxon>rosids</taxon>
        <taxon>fabids</taxon>
        <taxon>Fabales</taxon>
        <taxon>Fabaceae</taxon>
        <taxon>Caesalpinioideae</taxon>
        <taxon>Cassia clade</taxon>
        <taxon>Senna</taxon>
    </lineage>
</organism>
<dbReference type="AlphaFoldDB" id="A0A835CL04"/>
<evidence type="ECO:0000313" key="2">
    <source>
        <dbReference type="EMBL" id="KAF7842927.1"/>
    </source>
</evidence>
<proteinExistence type="predicted"/>
<evidence type="ECO:0000313" key="3">
    <source>
        <dbReference type="Proteomes" id="UP000634136"/>
    </source>
</evidence>
<feature type="region of interest" description="Disordered" evidence="1">
    <location>
        <begin position="1"/>
        <end position="27"/>
    </location>
</feature>
<feature type="compositionally biased region" description="Polar residues" evidence="1">
    <location>
        <begin position="18"/>
        <end position="27"/>
    </location>
</feature>
<gene>
    <name evidence="2" type="ORF">G2W53_005225</name>
</gene>
<comment type="caution">
    <text evidence="2">The sequence shown here is derived from an EMBL/GenBank/DDBJ whole genome shotgun (WGS) entry which is preliminary data.</text>
</comment>
<accession>A0A835CL04</accession>
<name>A0A835CL04_9FABA</name>
<sequence length="27" mass="3007">MDYNRAGCGPSSHHLSDPQAQTKLKKH</sequence>
<evidence type="ECO:0000256" key="1">
    <source>
        <dbReference type="SAM" id="MobiDB-lite"/>
    </source>
</evidence>
<protein>
    <submittedName>
        <fullName evidence="2">Uncharacterized protein</fullName>
    </submittedName>
</protein>
<dbReference type="Proteomes" id="UP000634136">
    <property type="component" value="Unassembled WGS sequence"/>
</dbReference>
<keyword evidence="3" id="KW-1185">Reference proteome</keyword>